<name>A0A9P8IDF2_9PEZI</name>
<evidence type="ECO:0000256" key="1">
    <source>
        <dbReference type="SAM" id="Coils"/>
    </source>
</evidence>
<feature type="compositionally biased region" description="Low complexity" evidence="2">
    <location>
        <begin position="93"/>
        <end position="110"/>
    </location>
</feature>
<reference evidence="4" key="1">
    <citation type="submission" date="2021-03" db="EMBL/GenBank/DDBJ databases">
        <title>Comparative genomics and phylogenomic investigation of the class Geoglossomycetes provide insights into ecological specialization and systematics.</title>
        <authorList>
            <person name="Melie T."/>
            <person name="Pirro S."/>
            <person name="Miller A.N."/>
            <person name="Quandt A."/>
        </authorList>
    </citation>
    <scope>NUCLEOTIDE SEQUENCE</scope>
    <source>
        <strain evidence="4">CAQ_001_2017</strain>
    </source>
</reference>
<dbReference type="EMBL" id="JAGHQM010001815">
    <property type="protein sequence ID" value="KAH0551717.1"/>
    <property type="molecule type" value="Genomic_DNA"/>
</dbReference>
<evidence type="ECO:0000313" key="5">
    <source>
        <dbReference type="Proteomes" id="UP000750711"/>
    </source>
</evidence>
<proteinExistence type="predicted"/>
<keyword evidence="1" id="KW-0175">Coiled coil</keyword>
<feature type="domain" description="DUF8035" evidence="3">
    <location>
        <begin position="251"/>
        <end position="304"/>
    </location>
</feature>
<keyword evidence="5" id="KW-1185">Reference proteome</keyword>
<dbReference type="InterPro" id="IPR058348">
    <property type="entry name" value="DUF8035"/>
</dbReference>
<dbReference type="Pfam" id="PF26118">
    <property type="entry name" value="DUF8035"/>
    <property type="match status" value="1"/>
</dbReference>
<feature type="coiled-coil region" evidence="1">
    <location>
        <begin position="395"/>
        <end position="442"/>
    </location>
</feature>
<organism evidence="4 5">
    <name type="scientific">Trichoglossum hirsutum</name>
    <dbReference type="NCBI Taxonomy" id="265104"/>
    <lineage>
        <taxon>Eukaryota</taxon>
        <taxon>Fungi</taxon>
        <taxon>Dikarya</taxon>
        <taxon>Ascomycota</taxon>
        <taxon>Pezizomycotina</taxon>
        <taxon>Geoglossomycetes</taxon>
        <taxon>Geoglossales</taxon>
        <taxon>Geoglossaceae</taxon>
        <taxon>Trichoglossum</taxon>
    </lineage>
</organism>
<evidence type="ECO:0000256" key="2">
    <source>
        <dbReference type="SAM" id="MobiDB-lite"/>
    </source>
</evidence>
<dbReference type="Proteomes" id="UP000750711">
    <property type="component" value="Unassembled WGS sequence"/>
</dbReference>
<sequence length="463" mass="53903">MSNFGRGGDPYRSSTGNLGVGERWDSERFSREHAGRQRGVRGRDLIGRPREPVATGRQSLTTLEIDRDRGRDRDHIGASRQRRQSLHFEDEASSYGGSSIGSVSTIVPSGGPRGRRQSLGFDRHYAPPPPPPLAHELPRRPRPRTQSLASFDRRPSEYEERSEYRVPSNVPIPLPRIRRSPPRRREFEERDYEEIRVSEPDRYGEDREYFYREINERDRPIRRRSKSSRRYSVRSSSSSFDDFEIDQEYPRKGSTRMPRHLVSRRAVVELGYPYEEESDTIVILRALGRREIDELIELSEDIRRTRPQPAYTTDERTRVMRAIEGAPVRKETIETRTEYIPPPPPPPPLSGLEIVKERIMPVHRDHRTEIIEVGESDGHVSGPLSLIIPDRRKDERSIKAEIRALEAEKKALRLEREVEHENRRAERIRAEAEDTVLLEEREGRKIGNIVVRKNKKGRLEMVR</sequence>
<feature type="compositionally biased region" description="Basic and acidic residues" evidence="2">
    <location>
        <begin position="64"/>
        <end position="77"/>
    </location>
</feature>
<feature type="compositionally biased region" description="Basic and acidic residues" evidence="2">
    <location>
        <begin position="151"/>
        <end position="164"/>
    </location>
</feature>
<feature type="region of interest" description="Disordered" evidence="2">
    <location>
        <begin position="1"/>
        <end position="178"/>
    </location>
</feature>
<gene>
    <name evidence="4" type="ORF">GP486_007065</name>
</gene>
<accession>A0A9P8IDF2</accession>
<protein>
    <recommendedName>
        <fullName evidence="3">DUF8035 domain-containing protein</fullName>
    </recommendedName>
</protein>
<feature type="compositionally biased region" description="Basic and acidic residues" evidence="2">
    <location>
        <begin position="22"/>
        <end position="51"/>
    </location>
</feature>
<evidence type="ECO:0000259" key="3">
    <source>
        <dbReference type="Pfam" id="PF26118"/>
    </source>
</evidence>
<evidence type="ECO:0000313" key="4">
    <source>
        <dbReference type="EMBL" id="KAH0551717.1"/>
    </source>
</evidence>
<comment type="caution">
    <text evidence="4">The sequence shown here is derived from an EMBL/GenBank/DDBJ whole genome shotgun (WGS) entry which is preliminary data.</text>
</comment>
<dbReference type="AlphaFoldDB" id="A0A9P8IDF2"/>